<protein>
    <submittedName>
        <fullName evidence="1">Uncharacterized protein</fullName>
    </submittedName>
</protein>
<proteinExistence type="predicted"/>
<dbReference type="EMBL" id="CM007657">
    <property type="protein sequence ID" value="ONH94388.1"/>
    <property type="molecule type" value="Genomic_DNA"/>
</dbReference>
<organism evidence="1 2">
    <name type="scientific">Prunus persica</name>
    <name type="common">Peach</name>
    <name type="synonym">Amygdalus persica</name>
    <dbReference type="NCBI Taxonomy" id="3760"/>
    <lineage>
        <taxon>Eukaryota</taxon>
        <taxon>Viridiplantae</taxon>
        <taxon>Streptophyta</taxon>
        <taxon>Embryophyta</taxon>
        <taxon>Tracheophyta</taxon>
        <taxon>Spermatophyta</taxon>
        <taxon>Magnoliopsida</taxon>
        <taxon>eudicotyledons</taxon>
        <taxon>Gunneridae</taxon>
        <taxon>Pentapetalae</taxon>
        <taxon>rosids</taxon>
        <taxon>fabids</taxon>
        <taxon>Rosales</taxon>
        <taxon>Rosaceae</taxon>
        <taxon>Amygdaloideae</taxon>
        <taxon>Amygdaleae</taxon>
        <taxon>Prunus</taxon>
    </lineage>
</organism>
<evidence type="ECO:0000313" key="1">
    <source>
        <dbReference type="EMBL" id="ONH94388.1"/>
    </source>
</evidence>
<sequence>MNHQYVLYLNVLLELKEPNYHLESGKSAGFLLKCAPLLLVFNQRKECLHLLMSFQPSSNPLSFQPPLKIKPISLHKSRSKKKDASASMF</sequence>
<reference evidence="1 2" key="1">
    <citation type="journal article" date="2013" name="Nat. Genet.">
        <title>The high-quality draft genome of peach (Prunus persica) identifies unique patterns of genetic diversity, domestication and genome evolution.</title>
        <authorList>
            <consortium name="International Peach Genome Initiative"/>
            <person name="Verde I."/>
            <person name="Abbott A.G."/>
            <person name="Scalabrin S."/>
            <person name="Jung S."/>
            <person name="Shu S."/>
            <person name="Marroni F."/>
            <person name="Zhebentyayeva T."/>
            <person name="Dettori M.T."/>
            <person name="Grimwood J."/>
            <person name="Cattonaro F."/>
            <person name="Zuccolo A."/>
            <person name="Rossini L."/>
            <person name="Jenkins J."/>
            <person name="Vendramin E."/>
            <person name="Meisel L.A."/>
            <person name="Decroocq V."/>
            <person name="Sosinski B."/>
            <person name="Prochnik S."/>
            <person name="Mitros T."/>
            <person name="Policriti A."/>
            <person name="Cipriani G."/>
            <person name="Dondini L."/>
            <person name="Ficklin S."/>
            <person name="Goodstein D.M."/>
            <person name="Xuan P."/>
            <person name="Del Fabbro C."/>
            <person name="Aramini V."/>
            <person name="Copetti D."/>
            <person name="Gonzalez S."/>
            <person name="Horner D.S."/>
            <person name="Falchi R."/>
            <person name="Lucas S."/>
            <person name="Mica E."/>
            <person name="Maldonado J."/>
            <person name="Lazzari B."/>
            <person name="Bielenberg D."/>
            <person name="Pirona R."/>
            <person name="Miculan M."/>
            <person name="Barakat A."/>
            <person name="Testolin R."/>
            <person name="Stella A."/>
            <person name="Tartarini S."/>
            <person name="Tonutti P."/>
            <person name="Arus P."/>
            <person name="Orellana A."/>
            <person name="Wells C."/>
            <person name="Main D."/>
            <person name="Vizzotto G."/>
            <person name="Silva H."/>
            <person name="Salamini F."/>
            <person name="Schmutz J."/>
            <person name="Morgante M."/>
            <person name="Rokhsar D.S."/>
        </authorList>
    </citation>
    <scope>NUCLEOTIDE SEQUENCE [LARGE SCALE GENOMIC DNA]</scope>
    <source>
        <strain evidence="2">cv. Nemared</strain>
    </source>
</reference>
<gene>
    <name evidence="1" type="ORF">PRUPE_7G013400</name>
</gene>
<accession>A0A251N4X0</accession>
<evidence type="ECO:0000313" key="2">
    <source>
        <dbReference type="Proteomes" id="UP000006882"/>
    </source>
</evidence>
<keyword evidence="2" id="KW-1185">Reference proteome</keyword>
<name>A0A251N4X0_PRUPE</name>
<dbReference type="Gramene" id="ONH94388">
    <property type="protein sequence ID" value="ONH94388"/>
    <property type="gene ID" value="PRUPE_7G013400"/>
</dbReference>
<dbReference type="Proteomes" id="UP000006882">
    <property type="component" value="Chromosome G7"/>
</dbReference>
<dbReference type="AlphaFoldDB" id="A0A251N4X0"/>